<dbReference type="AlphaFoldDB" id="F1T6X4"/>
<evidence type="ECO:0000313" key="1">
    <source>
        <dbReference type="EMBL" id="EGF22703.1"/>
    </source>
</evidence>
<evidence type="ECO:0000313" key="2">
    <source>
        <dbReference type="Proteomes" id="UP000005947"/>
    </source>
</evidence>
<name>F1T6X4_9ACTN</name>
<sequence>MSLFMYDMDELRSQVQEAFGDTEHYLVVVKHNNWQSDIIKLFINSLYYATDSSRQFIVYFSPKGIYEKELGTPLKSDFVLMPWHEIEELSLKPWWAHKVIRFLHLGKNMGYEVNFWGRVNKDNKANLANLVANNWRRDL</sequence>
<keyword evidence="2" id="KW-1185">Reference proteome</keyword>
<comment type="caution">
    <text evidence="1">The sequence shown here is derived from an EMBL/GenBank/DDBJ whole genome shotgun (WGS) entry which is preliminary data.</text>
</comment>
<organism evidence="1 2">
    <name type="scientific">Fannyhessea vaginae DSM 15829</name>
    <dbReference type="NCBI Taxonomy" id="525256"/>
    <lineage>
        <taxon>Bacteria</taxon>
        <taxon>Bacillati</taxon>
        <taxon>Actinomycetota</taxon>
        <taxon>Coriobacteriia</taxon>
        <taxon>Coriobacteriales</taxon>
        <taxon>Atopobiaceae</taxon>
        <taxon>Fannyhessea</taxon>
    </lineage>
</organism>
<dbReference type="OrthoDB" id="2340037at2"/>
<dbReference type="RefSeq" id="WP_006303420.1">
    <property type="nucleotide sequence ID" value="NZ_ACGK02000005.1"/>
</dbReference>
<protein>
    <submittedName>
        <fullName evidence="1">Uncharacterized protein</fullName>
    </submittedName>
</protein>
<gene>
    <name evidence="1" type="ORF">HMPREF0091_11210</name>
</gene>
<accession>F1T6X4</accession>
<proteinExistence type="predicted"/>
<dbReference type="eggNOG" id="ENOG5032TQC">
    <property type="taxonomic scope" value="Bacteria"/>
</dbReference>
<reference evidence="1 2" key="1">
    <citation type="submission" date="2011-02" db="EMBL/GenBank/DDBJ databases">
        <authorList>
            <person name="Muzny D."/>
            <person name="Qin X."/>
            <person name="Buhay C."/>
            <person name="Dugan-Rocha S."/>
            <person name="Ding Y."/>
            <person name="Chen G."/>
            <person name="Hawes A."/>
            <person name="Holder M."/>
            <person name="Jhangiani S."/>
            <person name="Johnson A."/>
            <person name="Khan Z."/>
            <person name="Li Z."/>
            <person name="Liu W."/>
            <person name="Liu X."/>
            <person name="Perez L."/>
            <person name="Shen H."/>
            <person name="Wang Q."/>
            <person name="Watt J."/>
            <person name="Xi L."/>
            <person name="Xin Y."/>
            <person name="Zhou J."/>
            <person name="Deng J."/>
            <person name="Jiang H."/>
            <person name="Liu Y."/>
            <person name="Qu J."/>
            <person name="Song X.-Z."/>
            <person name="Zhang L."/>
            <person name="Villasana D."/>
            <person name="Johnson A."/>
            <person name="Liu J."/>
            <person name="Liyanage D."/>
            <person name="Lorensuhewa L."/>
            <person name="Robinson T."/>
            <person name="Song A."/>
            <person name="Song B.-B."/>
            <person name="Dinh H."/>
            <person name="Thornton R."/>
            <person name="Coyle M."/>
            <person name="Francisco L."/>
            <person name="Jackson L."/>
            <person name="Javaid M."/>
            <person name="Korchina V."/>
            <person name="Kovar C."/>
            <person name="Mata R."/>
            <person name="Mathew T."/>
            <person name="Ngo R."/>
            <person name="Nguyen L."/>
            <person name="Nguyen N."/>
            <person name="Okwuonu G."/>
            <person name="Ongeri F."/>
            <person name="Pham C."/>
            <person name="Simmons D."/>
            <person name="Wilczek-Boney K."/>
            <person name="Hale W."/>
            <person name="Jakkamsetti A."/>
            <person name="Pham P."/>
            <person name="Ruth R."/>
            <person name="San Lucas F."/>
            <person name="Warren J."/>
            <person name="Zhang J."/>
            <person name="Zhao Z."/>
            <person name="Zhou C."/>
            <person name="Zhu D."/>
            <person name="Lee S."/>
            <person name="Bess C."/>
            <person name="Blankenburg K."/>
            <person name="Forbes L."/>
            <person name="Fu Q."/>
            <person name="Gubbala S."/>
            <person name="Hirani K."/>
            <person name="Jayaseelan J.C."/>
            <person name="Lara F."/>
            <person name="Munidasa M."/>
            <person name="Palculict T."/>
            <person name="Patil S."/>
            <person name="Pu L.-L."/>
            <person name="Saada N."/>
            <person name="Tang L."/>
            <person name="Weissenberger G."/>
            <person name="Zhu Y."/>
            <person name="Hemphill L."/>
            <person name="Shang Y."/>
            <person name="Youmans B."/>
            <person name="Ayvaz T."/>
            <person name="Ross M."/>
            <person name="Santibanez J."/>
            <person name="Aqrawi P."/>
            <person name="Gross S."/>
            <person name="Joshi V."/>
            <person name="Fowler G."/>
            <person name="Nazareth L."/>
            <person name="Reid J."/>
            <person name="Worley K."/>
            <person name="Petrosino J."/>
            <person name="Highlander S."/>
            <person name="Gibbs R."/>
        </authorList>
    </citation>
    <scope>NUCLEOTIDE SEQUENCE [LARGE SCALE GENOMIC DNA]</scope>
    <source>
        <strain evidence="1 2">DSM 15829</strain>
    </source>
</reference>
<dbReference type="Proteomes" id="UP000005947">
    <property type="component" value="Unassembled WGS sequence"/>
</dbReference>
<dbReference type="GeneID" id="93209981"/>
<dbReference type="EMBL" id="ACGK02000005">
    <property type="protein sequence ID" value="EGF22703.1"/>
    <property type="molecule type" value="Genomic_DNA"/>
</dbReference>